<keyword evidence="6" id="KW-1003">Cell membrane</keyword>
<comment type="caution">
    <text evidence="11">The sequence shown here is derived from an EMBL/GenBank/DDBJ whole genome shotgun (WGS) entry which is preliminary data.</text>
</comment>
<comment type="subcellular location">
    <subcellularLocation>
        <location evidence="6">Cytoplasm</location>
    </subcellularLocation>
    <subcellularLocation>
        <location evidence="6">Cell membrane</location>
        <topology evidence="6">Peripheral membrane protein</topology>
    </subcellularLocation>
</comment>
<organism evidence="11">
    <name type="scientific">Caldilineaceae bacterium SB0662_bin_9</name>
    <dbReference type="NCBI Taxonomy" id="2605258"/>
    <lineage>
        <taxon>Bacteria</taxon>
        <taxon>Bacillati</taxon>
        <taxon>Chloroflexota</taxon>
        <taxon>Caldilineae</taxon>
        <taxon>Caldilineales</taxon>
        <taxon>Caldilineaceae</taxon>
    </lineage>
</organism>
<dbReference type="InterPro" id="IPR005662">
    <property type="entry name" value="GTPase_Era-like"/>
</dbReference>
<sequence length="313" mass="34995">MEATKFVSGFVGLVGRPNAGKSTLLNSIVGQLISVAHAKPQTTRHRILGMYTSEDAQIVFQDTPGLHKPRHELGRYMVQQVEEVMTDCDVLLWLIDISRRPGTDDGLILDHLAELNAADKLPPVVFGFNKIDQLEGREDRLVSYMDSYIGFAGNRFPDGAVAAWPATVVSAKTGFGVPQLVGLLQGMLPEGPRYYEEDQVTDQHLRTIAAELIRAAALQFLSEEVPHGIAVEIAEYVERDPAQTYISAVLYVERDSHKPMVLGRNGRMIKRIGASARQAIEKVAETRVYLDLWVKVRRNWRRNPDLVRSFGYV</sequence>
<name>A0A6B1DST7_9CHLR</name>
<dbReference type="AlphaFoldDB" id="A0A6B1DST7"/>
<evidence type="ECO:0000256" key="2">
    <source>
        <dbReference type="ARBA" id="ARBA00020484"/>
    </source>
</evidence>
<dbReference type="NCBIfam" id="NF000908">
    <property type="entry name" value="PRK00089.1"/>
    <property type="match status" value="1"/>
</dbReference>
<dbReference type="GO" id="GO:0000028">
    <property type="term" value="P:ribosomal small subunit assembly"/>
    <property type="evidence" value="ECO:0007669"/>
    <property type="project" value="TreeGrafter"/>
</dbReference>
<dbReference type="GO" id="GO:0005829">
    <property type="term" value="C:cytosol"/>
    <property type="evidence" value="ECO:0007669"/>
    <property type="project" value="TreeGrafter"/>
</dbReference>
<protein>
    <recommendedName>
        <fullName evidence="2 6">GTPase Era</fullName>
    </recommendedName>
</protein>
<feature type="region of interest" description="G2" evidence="7">
    <location>
        <begin position="41"/>
        <end position="45"/>
    </location>
</feature>
<dbReference type="NCBIfam" id="TIGR00231">
    <property type="entry name" value="small_GTP"/>
    <property type="match status" value="1"/>
</dbReference>
<keyword evidence="6" id="KW-0699">rRNA-binding</keyword>
<dbReference type="InterPro" id="IPR027417">
    <property type="entry name" value="P-loop_NTPase"/>
</dbReference>
<keyword evidence="6" id="KW-0963">Cytoplasm</keyword>
<dbReference type="PROSITE" id="PS51713">
    <property type="entry name" value="G_ERA"/>
    <property type="match status" value="1"/>
</dbReference>
<gene>
    <name evidence="6" type="primary">era</name>
    <name evidence="11" type="ORF">F4Y08_06555</name>
</gene>
<dbReference type="InterPro" id="IPR009019">
    <property type="entry name" value="KH_sf_prok-type"/>
</dbReference>
<feature type="region of interest" description="G4" evidence="7">
    <location>
        <begin position="129"/>
        <end position="132"/>
    </location>
</feature>
<keyword evidence="4 6" id="KW-0694">RNA-binding</keyword>
<evidence type="ECO:0000256" key="6">
    <source>
        <dbReference type="HAMAP-Rule" id="MF_00367"/>
    </source>
</evidence>
<reference evidence="11" key="1">
    <citation type="submission" date="2019-09" db="EMBL/GenBank/DDBJ databases">
        <title>Characterisation of the sponge microbiome using genome-centric metagenomics.</title>
        <authorList>
            <person name="Engelberts J.P."/>
            <person name="Robbins S.J."/>
            <person name="De Goeij J.M."/>
            <person name="Aranda M."/>
            <person name="Bell S.C."/>
            <person name="Webster N.S."/>
        </authorList>
    </citation>
    <scope>NUCLEOTIDE SEQUENCE</scope>
    <source>
        <strain evidence="11">SB0662_bin_9</strain>
    </source>
</reference>
<dbReference type="GO" id="GO:0043024">
    <property type="term" value="F:ribosomal small subunit binding"/>
    <property type="evidence" value="ECO:0007669"/>
    <property type="project" value="TreeGrafter"/>
</dbReference>
<dbReference type="InterPro" id="IPR030388">
    <property type="entry name" value="G_ERA_dom"/>
</dbReference>
<dbReference type="Gene3D" id="3.30.300.20">
    <property type="match status" value="1"/>
</dbReference>
<dbReference type="PROSITE" id="PS50823">
    <property type="entry name" value="KH_TYPE_2"/>
    <property type="match status" value="1"/>
</dbReference>
<comment type="similarity">
    <text evidence="1 6 7 8">Belongs to the TRAFAC class TrmE-Era-EngA-EngB-Septin-like GTPase superfamily. Era GTPase family.</text>
</comment>
<keyword evidence="6" id="KW-0690">Ribosome biogenesis</keyword>
<evidence type="ECO:0000256" key="3">
    <source>
        <dbReference type="ARBA" id="ARBA00022741"/>
    </source>
</evidence>
<dbReference type="CDD" id="cd22534">
    <property type="entry name" value="KH-II_Era"/>
    <property type="match status" value="1"/>
</dbReference>
<evidence type="ECO:0000313" key="11">
    <source>
        <dbReference type="EMBL" id="MYD89986.1"/>
    </source>
</evidence>
<dbReference type="SUPFAM" id="SSF54814">
    <property type="entry name" value="Prokaryotic type KH domain (KH-domain type II)"/>
    <property type="match status" value="1"/>
</dbReference>
<feature type="domain" description="Era-type G" evidence="10">
    <location>
        <begin position="7"/>
        <end position="190"/>
    </location>
</feature>
<dbReference type="EMBL" id="VXPY01000040">
    <property type="protein sequence ID" value="MYD89986.1"/>
    <property type="molecule type" value="Genomic_DNA"/>
</dbReference>
<dbReference type="NCBIfam" id="TIGR00436">
    <property type="entry name" value="era"/>
    <property type="match status" value="1"/>
</dbReference>
<dbReference type="InterPro" id="IPR015946">
    <property type="entry name" value="KH_dom-like_a/b"/>
</dbReference>
<evidence type="ECO:0000259" key="9">
    <source>
        <dbReference type="PROSITE" id="PS50823"/>
    </source>
</evidence>
<accession>A0A6B1DST7</accession>
<feature type="region of interest" description="G5" evidence="7">
    <location>
        <begin position="169"/>
        <end position="171"/>
    </location>
</feature>
<keyword evidence="6" id="KW-0472">Membrane</keyword>
<comment type="function">
    <text evidence="6">An essential GTPase that binds both GDP and GTP, with rapid nucleotide exchange. Plays a role in 16S rRNA processing and 30S ribosomal subunit biogenesis and possibly also in cell cycle regulation and energy metabolism.</text>
</comment>
<evidence type="ECO:0000256" key="1">
    <source>
        <dbReference type="ARBA" id="ARBA00007921"/>
    </source>
</evidence>
<evidence type="ECO:0000256" key="8">
    <source>
        <dbReference type="RuleBase" id="RU003761"/>
    </source>
</evidence>
<dbReference type="CDD" id="cd04163">
    <property type="entry name" value="Era"/>
    <property type="match status" value="1"/>
</dbReference>
<dbReference type="InterPro" id="IPR006073">
    <property type="entry name" value="GTP-bd"/>
</dbReference>
<dbReference type="InterPro" id="IPR004044">
    <property type="entry name" value="KH_dom_type_2"/>
</dbReference>
<dbReference type="Pfam" id="PF07650">
    <property type="entry name" value="KH_2"/>
    <property type="match status" value="1"/>
</dbReference>
<dbReference type="GO" id="GO:0070181">
    <property type="term" value="F:small ribosomal subunit rRNA binding"/>
    <property type="evidence" value="ECO:0007669"/>
    <property type="project" value="UniProtKB-UniRule"/>
</dbReference>
<dbReference type="GO" id="GO:0005525">
    <property type="term" value="F:GTP binding"/>
    <property type="evidence" value="ECO:0007669"/>
    <property type="project" value="UniProtKB-UniRule"/>
</dbReference>
<feature type="binding site" evidence="6">
    <location>
        <begin position="62"/>
        <end position="66"/>
    </location>
    <ligand>
        <name>GTP</name>
        <dbReference type="ChEBI" id="CHEBI:37565"/>
    </ligand>
</feature>
<comment type="subunit">
    <text evidence="6">Monomer.</text>
</comment>
<evidence type="ECO:0000256" key="5">
    <source>
        <dbReference type="ARBA" id="ARBA00023134"/>
    </source>
</evidence>
<feature type="binding site" evidence="6">
    <location>
        <begin position="15"/>
        <end position="22"/>
    </location>
    <ligand>
        <name>GTP</name>
        <dbReference type="ChEBI" id="CHEBI:37565"/>
    </ligand>
</feature>
<evidence type="ECO:0000256" key="4">
    <source>
        <dbReference type="ARBA" id="ARBA00022884"/>
    </source>
</evidence>
<feature type="region of interest" description="G1" evidence="7">
    <location>
        <begin position="15"/>
        <end position="22"/>
    </location>
</feature>
<dbReference type="Pfam" id="PF01926">
    <property type="entry name" value="MMR_HSR1"/>
    <property type="match status" value="1"/>
</dbReference>
<dbReference type="HAMAP" id="MF_00367">
    <property type="entry name" value="GTPase_Era"/>
    <property type="match status" value="1"/>
</dbReference>
<proteinExistence type="inferred from homology"/>
<feature type="region of interest" description="G3" evidence="7">
    <location>
        <begin position="62"/>
        <end position="65"/>
    </location>
</feature>
<dbReference type="Gene3D" id="3.40.50.300">
    <property type="entry name" value="P-loop containing nucleotide triphosphate hydrolases"/>
    <property type="match status" value="1"/>
</dbReference>
<dbReference type="PANTHER" id="PTHR42698:SF1">
    <property type="entry name" value="GTPASE ERA, MITOCHONDRIAL"/>
    <property type="match status" value="1"/>
</dbReference>
<keyword evidence="5 6" id="KW-0342">GTP-binding</keyword>
<dbReference type="SUPFAM" id="SSF52540">
    <property type="entry name" value="P-loop containing nucleoside triphosphate hydrolases"/>
    <property type="match status" value="1"/>
</dbReference>
<dbReference type="GO" id="GO:0005886">
    <property type="term" value="C:plasma membrane"/>
    <property type="evidence" value="ECO:0007669"/>
    <property type="project" value="UniProtKB-SubCell"/>
</dbReference>
<dbReference type="InterPro" id="IPR005225">
    <property type="entry name" value="Small_GTP-bd"/>
</dbReference>
<keyword evidence="3 6" id="KW-0547">Nucleotide-binding</keyword>
<evidence type="ECO:0000259" key="10">
    <source>
        <dbReference type="PROSITE" id="PS51713"/>
    </source>
</evidence>
<feature type="binding site" evidence="6">
    <location>
        <begin position="129"/>
        <end position="132"/>
    </location>
    <ligand>
        <name>GTP</name>
        <dbReference type="ChEBI" id="CHEBI:37565"/>
    </ligand>
</feature>
<dbReference type="GO" id="GO:0003924">
    <property type="term" value="F:GTPase activity"/>
    <property type="evidence" value="ECO:0007669"/>
    <property type="project" value="UniProtKB-UniRule"/>
</dbReference>
<evidence type="ECO:0000256" key="7">
    <source>
        <dbReference type="PROSITE-ProRule" id="PRU01050"/>
    </source>
</evidence>
<dbReference type="PANTHER" id="PTHR42698">
    <property type="entry name" value="GTPASE ERA"/>
    <property type="match status" value="1"/>
</dbReference>
<feature type="domain" description="KH type-2" evidence="9">
    <location>
        <begin position="221"/>
        <end position="298"/>
    </location>
</feature>